<keyword evidence="2" id="KW-1185">Reference proteome</keyword>
<dbReference type="EMBL" id="JBHSWG010000003">
    <property type="protein sequence ID" value="MFC6761540.1"/>
    <property type="molecule type" value="Genomic_DNA"/>
</dbReference>
<evidence type="ECO:0008006" key="3">
    <source>
        <dbReference type="Google" id="ProtNLM"/>
    </source>
</evidence>
<sequence>MNNMVNGKGPDGGWFGWPDVPKLEELRTAYATAATLEEQKDLAEEIQALAYEEGIYAPIGQYFVPTAWSNNLEGVLDAPAPLFWNISKN</sequence>
<proteinExistence type="predicted"/>
<dbReference type="Gene3D" id="3.10.105.10">
    <property type="entry name" value="Dipeptide-binding Protein, Domain 3"/>
    <property type="match status" value="1"/>
</dbReference>
<evidence type="ECO:0000313" key="1">
    <source>
        <dbReference type="EMBL" id="MFC6761540.1"/>
    </source>
</evidence>
<dbReference type="Gene3D" id="3.40.190.10">
    <property type="entry name" value="Periplasmic binding protein-like II"/>
    <property type="match status" value="1"/>
</dbReference>
<name>A0ABW2B721_9RHOB</name>
<dbReference type="SUPFAM" id="SSF53850">
    <property type="entry name" value="Periplasmic binding protein-like II"/>
    <property type="match status" value="1"/>
</dbReference>
<dbReference type="Proteomes" id="UP001596353">
    <property type="component" value="Unassembled WGS sequence"/>
</dbReference>
<evidence type="ECO:0000313" key="2">
    <source>
        <dbReference type="Proteomes" id="UP001596353"/>
    </source>
</evidence>
<comment type="caution">
    <text evidence="1">The sequence shown here is derived from an EMBL/GenBank/DDBJ whole genome shotgun (WGS) entry which is preliminary data.</text>
</comment>
<protein>
    <recommendedName>
        <fullName evidence="3">Peptide/nickel transport system substrate-binding protein</fullName>
    </recommendedName>
</protein>
<organism evidence="1 2">
    <name type="scientific">Sulfitobacter porphyrae</name>
    <dbReference type="NCBI Taxonomy" id="1246864"/>
    <lineage>
        <taxon>Bacteria</taxon>
        <taxon>Pseudomonadati</taxon>
        <taxon>Pseudomonadota</taxon>
        <taxon>Alphaproteobacteria</taxon>
        <taxon>Rhodobacterales</taxon>
        <taxon>Roseobacteraceae</taxon>
        <taxon>Sulfitobacter</taxon>
    </lineage>
</organism>
<accession>A0ABW2B721</accession>
<reference evidence="2" key="1">
    <citation type="journal article" date="2019" name="Int. J. Syst. Evol. Microbiol.">
        <title>The Global Catalogue of Microorganisms (GCM) 10K type strain sequencing project: providing services to taxonomists for standard genome sequencing and annotation.</title>
        <authorList>
            <consortium name="The Broad Institute Genomics Platform"/>
            <consortium name="The Broad Institute Genome Sequencing Center for Infectious Disease"/>
            <person name="Wu L."/>
            <person name="Ma J."/>
        </authorList>
    </citation>
    <scope>NUCLEOTIDE SEQUENCE [LARGE SCALE GENOMIC DNA]</scope>
    <source>
        <strain evidence="2">CCUG 66188</strain>
    </source>
</reference>
<gene>
    <name evidence="1" type="ORF">ACFQFQ_22135</name>
</gene>